<dbReference type="RefSeq" id="XP_003294908.1">
    <property type="nucleotide sequence ID" value="XM_003294860.1"/>
</dbReference>
<dbReference type="EC" id="1.1.99.24" evidence="4"/>
<dbReference type="VEuPathDB" id="AmoebaDB:DICPUDRAFT_51782"/>
<evidence type="ECO:0000256" key="2">
    <source>
        <dbReference type="ARBA" id="ARBA00004173"/>
    </source>
</evidence>
<dbReference type="Pfam" id="PF00465">
    <property type="entry name" value="Fe-ADH"/>
    <property type="match status" value="1"/>
</dbReference>
<comment type="similarity">
    <text evidence="3">Belongs to the iron-containing alcohol dehydrogenase family. Hydroxyacid-oxoacid transhydrogenase subfamily.</text>
</comment>
<dbReference type="STRING" id="5786.F1A5G4"/>
<evidence type="ECO:0000256" key="5">
    <source>
        <dbReference type="ARBA" id="ARBA00022946"/>
    </source>
</evidence>
<dbReference type="GO" id="GO:0046872">
    <property type="term" value="F:metal ion binding"/>
    <property type="evidence" value="ECO:0007669"/>
    <property type="project" value="InterPro"/>
</dbReference>
<comment type="catalytic activity">
    <reaction evidence="8">
        <text>4-hydroxybutanoate + 2-oxoglutarate = (R)-2-hydroxyglutarate + succinate semialdehyde</text>
        <dbReference type="Rhea" id="RHEA:24734"/>
        <dbReference type="ChEBI" id="CHEBI:15801"/>
        <dbReference type="ChEBI" id="CHEBI:16724"/>
        <dbReference type="ChEBI" id="CHEBI:16810"/>
        <dbReference type="ChEBI" id="CHEBI:57706"/>
        <dbReference type="EC" id="1.1.99.24"/>
    </reaction>
</comment>
<dbReference type="InterPro" id="IPR042157">
    <property type="entry name" value="HOT"/>
</dbReference>
<dbReference type="CDD" id="cd08190">
    <property type="entry name" value="HOT"/>
    <property type="match status" value="1"/>
</dbReference>
<dbReference type="BRENDA" id="1.1.99.24">
    <property type="organism ID" value="1944"/>
</dbReference>
<dbReference type="InterPro" id="IPR001670">
    <property type="entry name" value="ADH_Fe/GldA"/>
</dbReference>
<dbReference type="FunFam" id="3.40.50.1970:FF:000050">
    <property type="match status" value="1"/>
</dbReference>
<accession>F1A5G4</accession>
<evidence type="ECO:0000256" key="7">
    <source>
        <dbReference type="ARBA" id="ARBA00023128"/>
    </source>
</evidence>
<dbReference type="GeneID" id="10510708"/>
<sequence>MIINQLSNKILKEKRIIGLYEAIYNHGPNCMCHAKLTNRTNPFISNSSNNNNNNNNSMGVCPSQNQSYSSTRKLSISEQIEKDRSRVMDSNYFNEDGTLKTTNDADYAFEMAISNIRFGSGCTYEVGYDLYDLGCKNVVIFTDGNLVNLKDSPVQKVVDSINKCSLGSIKYTVYDRVSIEPTGDSFKDAIAFMDQFKNNGTPFDGVVAVGGGSVIDTAKAANLYCTYPPENFLDYVNPPIGKGIPVPGPLKPLIAIPTTCGTGSETTGVAVFDLKMDGGVSSKTGIAHRRLKPTLGLVDPDNLKTIPPNVAISSGFDQLCHALESFTAIPFNQRVRAATPLLRPAYQGSNPISDVFSLNSLETFIKNLPIFINDPNNQRARNNVMLAASLAGIGFGNGGVTIPHALSYSISSMVKNYKPEGYHNLKKNLIPHGQSVIIGAPAAFRFLAPYNPERHLILAKIMGANINVDRAEERAGELLSAEIIKLMKKFNVPNGLQALGYTEADIPKLVEGTLPQHRVLKLASKQPLREDLEKLFKESMSIY</sequence>
<keyword evidence="6" id="KW-0560">Oxidoreductase</keyword>
<evidence type="ECO:0000313" key="13">
    <source>
        <dbReference type="Proteomes" id="UP000001064"/>
    </source>
</evidence>
<dbReference type="Pfam" id="PF25137">
    <property type="entry name" value="ADH_Fe_C"/>
    <property type="match status" value="1"/>
</dbReference>
<keyword evidence="13" id="KW-1185">Reference proteome</keyword>
<dbReference type="OMA" id="NLMGAGC"/>
<dbReference type="GO" id="GO:0005739">
    <property type="term" value="C:mitochondrion"/>
    <property type="evidence" value="ECO:0000318"/>
    <property type="project" value="GO_Central"/>
</dbReference>
<dbReference type="Gene3D" id="1.20.1090.10">
    <property type="entry name" value="Dehydroquinate synthase-like - alpha domain"/>
    <property type="match status" value="1"/>
</dbReference>
<evidence type="ECO:0000259" key="10">
    <source>
        <dbReference type="Pfam" id="PF00465"/>
    </source>
</evidence>
<dbReference type="PANTHER" id="PTHR11496:SF83">
    <property type="entry name" value="HYDROXYACID-OXOACID TRANSHYDROGENASE, MITOCHONDRIAL"/>
    <property type="match status" value="1"/>
</dbReference>
<proteinExistence type="inferred from homology"/>
<dbReference type="PANTHER" id="PTHR11496">
    <property type="entry name" value="ALCOHOL DEHYDROGENASE"/>
    <property type="match status" value="1"/>
</dbReference>
<dbReference type="eggNOG" id="KOG3857">
    <property type="taxonomic scope" value="Eukaryota"/>
</dbReference>
<evidence type="ECO:0000256" key="4">
    <source>
        <dbReference type="ARBA" id="ARBA00013182"/>
    </source>
</evidence>
<dbReference type="GO" id="GO:0004022">
    <property type="term" value="F:alcohol dehydrogenase (NAD+) activity"/>
    <property type="evidence" value="ECO:0000318"/>
    <property type="project" value="GO_Central"/>
</dbReference>
<evidence type="ECO:0000256" key="6">
    <source>
        <dbReference type="ARBA" id="ARBA00023002"/>
    </source>
</evidence>
<reference evidence="13" key="1">
    <citation type="journal article" date="2011" name="Genome Biol.">
        <title>Comparative genomics of the social amoebae Dictyostelium discoideum and Dictyostelium purpureum.</title>
        <authorList>
            <consortium name="US DOE Joint Genome Institute (JGI-PGF)"/>
            <person name="Sucgang R."/>
            <person name="Kuo A."/>
            <person name="Tian X."/>
            <person name="Salerno W."/>
            <person name="Parikh A."/>
            <person name="Feasley C.L."/>
            <person name="Dalin E."/>
            <person name="Tu H."/>
            <person name="Huang E."/>
            <person name="Barry K."/>
            <person name="Lindquist E."/>
            <person name="Shapiro H."/>
            <person name="Bruce D."/>
            <person name="Schmutz J."/>
            <person name="Salamov A."/>
            <person name="Fey P."/>
            <person name="Gaudet P."/>
            <person name="Anjard C."/>
            <person name="Babu M.M."/>
            <person name="Basu S."/>
            <person name="Bushmanova Y."/>
            <person name="van der Wel H."/>
            <person name="Katoh-Kurasawa M."/>
            <person name="Dinh C."/>
            <person name="Coutinho P.M."/>
            <person name="Saito T."/>
            <person name="Elias M."/>
            <person name="Schaap P."/>
            <person name="Kay R.R."/>
            <person name="Henrissat B."/>
            <person name="Eichinger L."/>
            <person name="Rivero F."/>
            <person name="Putnam N.H."/>
            <person name="West C.M."/>
            <person name="Loomis W.F."/>
            <person name="Chisholm R.L."/>
            <person name="Shaulsky G."/>
            <person name="Strassmann J.E."/>
            <person name="Queller D.C."/>
            <person name="Kuspa A."/>
            <person name="Grigoriev I.V."/>
        </authorList>
    </citation>
    <scope>NUCLEOTIDE SEQUENCE [LARGE SCALE GENOMIC DNA]</scope>
    <source>
        <strain evidence="13">QSDP1</strain>
    </source>
</reference>
<keyword evidence="5" id="KW-0809">Transit peptide</keyword>
<keyword evidence="7" id="KW-0496">Mitochondrion</keyword>
<dbReference type="OrthoDB" id="31160at2759"/>
<dbReference type="Gene3D" id="3.40.50.1970">
    <property type="match status" value="1"/>
</dbReference>
<name>F1A5G4_DICPU</name>
<dbReference type="InterPro" id="IPR056798">
    <property type="entry name" value="ADH_Fe_C"/>
</dbReference>
<dbReference type="EMBL" id="GL871596">
    <property type="protein sequence ID" value="EGC28567.1"/>
    <property type="molecule type" value="Genomic_DNA"/>
</dbReference>
<evidence type="ECO:0000259" key="11">
    <source>
        <dbReference type="Pfam" id="PF25137"/>
    </source>
</evidence>
<feature type="region of interest" description="Disordered" evidence="9">
    <location>
        <begin position="43"/>
        <end position="67"/>
    </location>
</feature>
<evidence type="ECO:0000256" key="9">
    <source>
        <dbReference type="SAM" id="MobiDB-lite"/>
    </source>
</evidence>
<dbReference type="AlphaFoldDB" id="F1A5G4"/>
<dbReference type="Proteomes" id="UP000001064">
    <property type="component" value="Unassembled WGS sequence"/>
</dbReference>
<feature type="domain" description="Alcohol dehydrogenase iron-type/glycerol dehydrogenase GldA" evidence="10">
    <location>
        <begin position="115"/>
        <end position="300"/>
    </location>
</feature>
<evidence type="ECO:0000256" key="1">
    <source>
        <dbReference type="ARBA" id="ARBA00000813"/>
    </source>
</evidence>
<evidence type="ECO:0000256" key="3">
    <source>
        <dbReference type="ARBA" id="ARBA00010005"/>
    </source>
</evidence>
<dbReference type="InterPro" id="IPR039697">
    <property type="entry name" value="Alcohol_dehydrogenase_Fe"/>
</dbReference>
<evidence type="ECO:0000256" key="8">
    <source>
        <dbReference type="ARBA" id="ARBA00049496"/>
    </source>
</evidence>
<organism evidence="12 13">
    <name type="scientific">Dictyostelium purpureum</name>
    <name type="common">Slime mold</name>
    <dbReference type="NCBI Taxonomy" id="5786"/>
    <lineage>
        <taxon>Eukaryota</taxon>
        <taxon>Amoebozoa</taxon>
        <taxon>Evosea</taxon>
        <taxon>Eumycetozoa</taxon>
        <taxon>Dictyostelia</taxon>
        <taxon>Dictyosteliales</taxon>
        <taxon>Dictyosteliaceae</taxon>
        <taxon>Dictyostelium</taxon>
    </lineage>
</organism>
<dbReference type="KEGG" id="dpp:DICPUDRAFT_51782"/>
<dbReference type="SUPFAM" id="SSF56796">
    <property type="entry name" value="Dehydroquinate synthase-like"/>
    <property type="match status" value="1"/>
</dbReference>
<protein>
    <recommendedName>
        <fullName evidence="4">hydroxyacid-oxoacid transhydrogenase</fullName>
        <ecNumber evidence="4">1.1.99.24</ecNumber>
    </recommendedName>
</protein>
<comment type="catalytic activity">
    <reaction evidence="1">
        <text>(S)-3-hydroxybutanoate + 2-oxoglutarate = (R)-2-hydroxyglutarate + acetoacetate</text>
        <dbReference type="Rhea" id="RHEA:23048"/>
        <dbReference type="ChEBI" id="CHEBI:11047"/>
        <dbReference type="ChEBI" id="CHEBI:13705"/>
        <dbReference type="ChEBI" id="CHEBI:15801"/>
        <dbReference type="ChEBI" id="CHEBI:16810"/>
        <dbReference type="EC" id="1.1.99.24"/>
    </reaction>
</comment>
<evidence type="ECO:0000313" key="12">
    <source>
        <dbReference type="EMBL" id="EGC28567.1"/>
    </source>
</evidence>
<feature type="compositionally biased region" description="Low complexity" evidence="9">
    <location>
        <begin position="45"/>
        <end position="57"/>
    </location>
</feature>
<dbReference type="GO" id="GO:0047988">
    <property type="term" value="F:hydroxyacid-oxoacid transhydrogenase activity"/>
    <property type="evidence" value="ECO:0007669"/>
    <property type="project" value="UniProtKB-EC"/>
</dbReference>
<dbReference type="FunCoup" id="F1A5G4">
    <property type="interactions" value="39"/>
</dbReference>
<dbReference type="InParanoid" id="F1A5G4"/>
<feature type="domain" description="Fe-containing alcohol dehydrogenase-like C-terminal" evidence="11">
    <location>
        <begin position="348"/>
        <end position="540"/>
    </location>
</feature>
<gene>
    <name evidence="12" type="ORF">DICPUDRAFT_51782</name>
</gene>
<comment type="subcellular location">
    <subcellularLocation>
        <location evidence="2">Mitochondrion</location>
    </subcellularLocation>
</comment>